<reference evidence="2" key="1">
    <citation type="submission" date="2023-10" db="EMBL/GenBank/DDBJ databases">
        <authorList>
            <person name="Hackl T."/>
        </authorList>
    </citation>
    <scope>NUCLEOTIDE SEQUENCE</scope>
</reference>
<dbReference type="AlphaFoldDB" id="A0AAI8VHT3"/>
<feature type="region of interest" description="Disordered" evidence="1">
    <location>
        <begin position="1"/>
        <end position="28"/>
    </location>
</feature>
<comment type="caution">
    <text evidence="2">The sequence shown here is derived from an EMBL/GenBank/DDBJ whole genome shotgun (WGS) entry which is preliminary data.</text>
</comment>
<sequence length="65" mass="7494">MGGGSQDGKRRQSAISCTELDEERSTMGRQCWPRDEAVVTYSKDKNQTWQREEMSMMQKPQAPQL</sequence>
<keyword evidence="3" id="KW-1185">Reference proteome</keyword>
<name>A0AAI8VHT3_9PEZI</name>
<evidence type="ECO:0000313" key="3">
    <source>
        <dbReference type="Proteomes" id="UP001295740"/>
    </source>
</evidence>
<evidence type="ECO:0000313" key="2">
    <source>
        <dbReference type="EMBL" id="CAJ2504660.1"/>
    </source>
</evidence>
<proteinExistence type="predicted"/>
<evidence type="ECO:0000256" key="1">
    <source>
        <dbReference type="SAM" id="MobiDB-lite"/>
    </source>
</evidence>
<dbReference type="Proteomes" id="UP001295740">
    <property type="component" value="Unassembled WGS sequence"/>
</dbReference>
<protein>
    <submittedName>
        <fullName evidence="2">Uu.00g120540.m01.CDS01</fullName>
    </submittedName>
</protein>
<accession>A0AAI8VHT3</accession>
<dbReference type="EMBL" id="CAUWAG010000007">
    <property type="protein sequence ID" value="CAJ2504660.1"/>
    <property type="molecule type" value="Genomic_DNA"/>
</dbReference>
<organism evidence="2 3">
    <name type="scientific">Anthostomella pinea</name>
    <dbReference type="NCBI Taxonomy" id="933095"/>
    <lineage>
        <taxon>Eukaryota</taxon>
        <taxon>Fungi</taxon>
        <taxon>Dikarya</taxon>
        <taxon>Ascomycota</taxon>
        <taxon>Pezizomycotina</taxon>
        <taxon>Sordariomycetes</taxon>
        <taxon>Xylariomycetidae</taxon>
        <taxon>Xylariales</taxon>
        <taxon>Xylariaceae</taxon>
        <taxon>Anthostomella</taxon>
    </lineage>
</organism>
<gene>
    <name evidence="2" type="ORF">KHLLAP_LOCUS5128</name>
</gene>